<feature type="region of interest" description="Disordered" evidence="1">
    <location>
        <begin position="299"/>
        <end position="329"/>
    </location>
</feature>
<dbReference type="KEGG" id="lbc:LACBIDRAFT_327595"/>
<sequence length="329" mass="36972">MWQDEVPQQRPKCRVRFFCSTTQTSIGHFILVTPSMNVHIHFLPASLKDRSGRLLDVLLLQVDYPHLLENGRYNDLGFHDYVYPVSRHSSQANIGSADHLISIIRLIPLSSVPGGIKSVSSRSGDLSSPSMTWRRMASVATIESLSSKDSMILRVKGQSFDQPDRIRMLRRELHMNSIIWVFLLSDGPSRAQVTARHLSAAFGSSISLLSTPNTPGRRSEARPLPENPTLGTINPRTVTFTSFGVNFLDPEIGSKRRQRAGVWVPLCPVQKLSMHSMILGQHIIPSNRKTRAVTLTCNVQGSRRREQRRAVGDDSEGRSMRQSFQVRRP</sequence>
<evidence type="ECO:0000313" key="2">
    <source>
        <dbReference type="EMBL" id="EDR07683.1"/>
    </source>
</evidence>
<feature type="compositionally biased region" description="Polar residues" evidence="1">
    <location>
        <begin position="320"/>
        <end position="329"/>
    </location>
</feature>
<feature type="compositionally biased region" description="Basic and acidic residues" evidence="1">
    <location>
        <begin position="308"/>
        <end position="319"/>
    </location>
</feature>
<organism evidence="3">
    <name type="scientific">Laccaria bicolor (strain S238N-H82 / ATCC MYA-4686)</name>
    <name type="common">Bicoloured deceiver</name>
    <name type="synonym">Laccaria laccata var. bicolor</name>
    <dbReference type="NCBI Taxonomy" id="486041"/>
    <lineage>
        <taxon>Eukaryota</taxon>
        <taxon>Fungi</taxon>
        <taxon>Dikarya</taxon>
        <taxon>Basidiomycota</taxon>
        <taxon>Agaricomycotina</taxon>
        <taxon>Agaricomycetes</taxon>
        <taxon>Agaricomycetidae</taxon>
        <taxon>Agaricales</taxon>
        <taxon>Agaricineae</taxon>
        <taxon>Hydnangiaceae</taxon>
        <taxon>Laccaria</taxon>
    </lineage>
</organism>
<dbReference type="Proteomes" id="UP000001194">
    <property type="component" value="Unassembled WGS sequence"/>
</dbReference>
<gene>
    <name evidence="2" type="ORF">LACBIDRAFT_327595</name>
</gene>
<evidence type="ECO:0000256" key="1">
    <source>
        <dbReference type="SAM" id="MobiDB-lite"/>
    </source>
</evidence>
<reference evidence="2 3" key="1">
    <citation type="journal article" date="2008" name="Nature">
        <title>The genome of Laccaria bicolor provides insights into mycorrhizal symbiosis.</title>
        <authorList>
            <person name="Martin F."/>
            <person name="Aerts A."/>
            <person name="Ahren D."/>
            <person name="Brun A."/>
            <person name="Danchin E.G.J."/>
            <person name="Duchaussoy F."/>
            <person name="Gibon J."/>
            <person name="Kohler A."/>
            <person name="Lindquist E."/>
            <person name="Pereda V."/>
            <person name="Salamov A."/>
            <person name="Shapiro H.J."/>
            <person name="Wuyts J."/>
            <person name="Blaudez D."/>
            <person name="Buee M."/>
            <person name="Brokstein P."/>
            <person name="Canbaeck B."/>
            <person name="Cohen D."/>
            <person name="Courty P.E."/>
            <person name="Coutinho P.M."/>
            <person name="Delaruelle C."/>
            <person name="Detter J.C."/>
            <person name="Deveau A."/>
            <person name="DiFazio S."/>
            <person name="Duplessis S."/>
            <person name="Fraissinet-Tachet L."/>
            <person name="Lucic E."/>
            <person name="Frey-Klett P."/>
            <person name="Fourrey C."/>
            <person name="Feussner I."/>
            <person name="Gay G."/>
            <person name="Grimwood J."/>
            <person name="Hoegger P.J."/>
            <person name="Jain P."/>
            <person name="Kilaru S."/>
            <person name="Labbe J."/>
            <person name="Lin Y.C."/>
            <person name="Legue V."/>
            <person name="Le Tacon F."/>
            <person name="Marmeisse R."/>
            <person name="Melayah D."/>
            <person name="Montanini B."/>
            <person name="Muratet M."/>
            <person name="Nehls U."/>
            <person name="Niculita-Hirzel H."/>
            <person name="Oudot-Le Secq M.P."/>
            <person name="Peter M."/>
            <person name="Quesneville H."/>
            <person name="Rajashekar B."/>
            <person name="Reich M."/>
            <person name="Rouhier N."/>
            <person name="Schmutz J."/>
            <person name="Yin T."/>
            <person name="Chalot M."/>
            <person name="Henrissat B."/>
            <person name="Kuees U."/>
            <person name="Lucas S."/>
            <person name="Van de Peer Y."/>
            <person name="Podila G.K."/>
            <person name="Polle A."/>
            <person name="Pukkila P.J."/>
            <person name="Richardson P.M."/>
            <person name="Rouze P."/>
            <person name="Sanders I.R."/>
            <person name="Stajich J.E."/>
            <person name="Tunlid A."/>
            <person name="Tuskan G."/>
            <person name="Grigoriev I.V."/>
        </authorList>
    </citation>
    <scope>NUCLEOTIDE SEQUENCE [LARGE SCALE GENOMIC DNA]</scope>
    <source>
        <strain evidence="3">S238N-H82 / ATCC MYA-4686</strain>
    </source>
</reference>
<feature type="region of interest" description="Disordered" evidence="1">
    <location>
        <begin position="209"/>
        <end position="233"/>
    </location>
</feature>
<keyword evidence="3" id="KW-1185">Reference proteome</keyword>
<dbReference type="RefSeq" id="XP_001881472.1">
    <property type="nucleotide sequence ID" value="XM_001881437.1"/>
</dbReference>
<accession>B0DC77</accession>
<dbReference type="InParanoid" id="B0DC77"/>
<dbReference type="AlphaFoldDB" id="B0DC77"/>
<dbReference type="HOGENOM" id="CLU_844857_0_0_1"/>
<evidence type="ECO:0000313" key="3">
    <source>
        <dbReference type="Proteomes" id="UP000001194"/>
    </source>
</evidence>
<protein>
    <submittedName>
        <fullName evidence="2">Predicted protein</fullName>
    </submittedName>
</protein>
<dbReference type="EMBL" id="DS547103">
    <property type="protein sequence ID" value="EDR07683.1"/>
    <property type="molecule type" value="Genomic_DNA"/>
</dbReference>
<name>B0DC77_LACBS</name>
<dbReference type="GeneID" id="6077192"/>
<proteinExistence type="predicted"/>